<reference evidence="2" key="1">
    <citation type="journal article" date="2019" name="Gigascience">
        <title>De novo genome assembly of the endangered Acer yangbiense, a plant species with extremely small populations endemic to Yunnan Province, China.</title>
        <authorList>
            <person name="Yang J."/>
            <person name="Wariss H.M."/>
            <person name="Tao L."/>
            <person name="Zhang R."/>
            <person name="Yun Q."/>
            <person name="Hollingsworth P."/>
            <person name="Dao Z."/>
            <person name="Luo G."/>
            <person name="Guo H."/>
            <person name="Ma Y."/>
            <person name="Sun W."/>
        </authorList>
    </citation>
    <scope>NUCLEOTIDE SEQUENCE [LARGE SCALE GENOMIC DNA]</scope>
    <source>
        <strain evidence="2">cv. Malutang</strain>
    </source>
</reference>
<gene>
    <name evidence="1" type="ORF">EZV62_023607</name>
</gene>
<dbReference type="EMBL" id="VAHF01000011">
    <property type="protein sequence ID" value="TXG51083.1"/>
    <property type="molecule type" value="Genomic_DNA"/>
</dbReference>
<name>A0A5C7H279_9ROSI</name>
<sequence>MAEYLKTAKSLVDNIALARKPDLVSQVLTGLDTLKYNPVVKSLLTMMEPRTQHLKVVRTEAKAHFKATNRGLYGNRGGRSCVRGGRGNNSRHICQVYVRIGHTVVKCYYRYDETYNGSPQDQSKGNINNNNSTLAKVEIVEQRMMHATLDKRQNIMRIDTSDTSEAIIESATGIAEKGRHHMITRAKDGIHKPKRYPVEYYMFTVVKSEMPAEPCSIQEALNSEAWLTAMKDEIDTLQGNKT</sequence>
<comment type="caution">
    <text evidence="1">The sequence shown here is derived from an EMBL/GenBank/DDBJ whole genome shotgun (WGS) entry which is preliminary data.</text>
</comment>
<proteinExistence type="predicted"/>
<accession>A0A5C7H279</accession>
<keyword evidence="2" id="KW-1185">Reference proteome</keyword>
<dbReference type="AlphaFoldDB" id="A0A5C7H279"/>
<protein>
    <submittedName>
        <fullName evidence="1">Uncharacterized protein</fullName>
    </submittedName>
</protein>
<dbReference type="Proteomes" id="UP000323000">
    <property type="component" value="Chromosome 11"/>
</dbReference>
<evidence type="ECO:0000313" key="2">
    <source>
        <dbReference type="Proteomes" id="UP000323000"/>
    </source>
</evidence>
<dbReference type="OrthoDB" id="10564106at2759"/>
<evidence type="ECO:0000313" key="1">
    <source>
        <dbReference type="EMBL" id="TXG51083.1"/>
    </source>
</evidence>
<organism evidence="1 2">
    <name type="scientific">Acer yangbiense</name>
    <dbReference type="NCBI Taxonomy" id="1000413"/>
    <lineage>
        <taxon>Eukaryota</taxon>
        <taxon>Viridiplantae</taxon>
        <taxon>Streptophyta</taxon>
        <taxon>Embryophyta</taxon>
        <taxon>Tracheophyta</taxon>
        <taxon>Spermatophyta</taxon>
        <taxon>Magnoliopsida</taxon>
        <taxon>eudicotyledons</taxon>
        <taxon>Gunneridae</taxon>
        <taxon>Pentapetalae</taxon>
        <taxon>rosids</taxon>
        <taxon>malvids</taxon>
        <taxon>Sapindales</taxon>
        <taxon>Sapindaceae</taxon>
        <taxon>Hippocastanoideae</taxon>
        <taxon>Acereae</taxon>
        <taxon>Acer</taxon>
    </lineage>
</organism>